<proteinExistence type="predicted"/>
<dbReference type="EMBL" id="AWXR01000009">
    <property type="protein sequence ID" value="ERM83800.1"/>
    <property type="molecule type" value="Genomic_DNA"/>
</dbReference>
<gene>
    <name evidence="1" type="ORF">P872_01940</name>
</gene>
<organism evidence="1 2">
    <name type="scientific">Rhodonellum psychrophilum GCM71 = DSM 17998</name>
    <dbReference type="NCBI Taxonomy" id="1123057"/>
    <lineage>
        <taxon>Bacteria</taxon>
        <taxon>Pseudomonadati</taxon>
        <taxon>Bacteroidota</taxon>
        <taxon>Cytophagia</taxon>
        <taxon>Cytophagales</taxon>
        <taxon>Cytophagaceae</taxon>
        <taxon>Rhodonellum</taxon>
    </lineage>
</organism>
<dbReference type="AlphaFoldDB" id="U5BT87"/>
<reference evidence="1 2" key="1">
    <citation type="journal article" date="2013" name="Genome Announc.">
        <title>Draft Genome Sequence of the Psychrophilic and Alkaliphilic Rhodonellum psychrophilum Strain GCM71T.</title>
        <authorList>
            <person name="Hauptmann A.L."/>
            <person name="Glaring M.A."/>
            <person name="Hallin P.F."/>
            <person name="Prieme A."/>
            <person name="Stougaard P."/>
        </authorList>
    </citation>
    <scope>NUCLEOTIDE SEQUENCE [LARGE SCALE GENOMIC DNA]</scope>
    <source>
        <strain evidence="1 2">GCM71</strain>
    </source>
</reference>
<name>U5BT87_9BACT</name>
<evidence type="ECO:0000313" key="1">
    <source>
        <dbReference type="EMBL" id="ERM83800.1"/>
    </source>
</evidence>
<keyword evidence="2" id="KW-1185">Reference proteome</keyword>
<dbReference type="Proteomes" id="UP000016843">
    <property type="component" value="Unassembled WGS sequence"/>
</dbReference>
<accession>U5BT87</accession>
<comment type="caution">
    <text evidence="1">The sequence shown here is derived from an EMBL/GenBank/DDBJ whole genome shotgun (WGS) entry which is preliminary data.</text>
</comment>
<sequence length="92" mass="10668">MLGSKYLFSESKRKMTALTPIPIPWMAQEQRTKIKVSGNSNFNRKYKSGFQMELKLKENQAIGKINPDINKVKSKIAEQMALYRQKKLSFRG</sequence>
<protein>
    <submittedName>
        <fullName evidence="1">Uncharacterized protein</fullName>
    </submittedName>
</protein>
<evidence type="ECO:0000313" key="2">
    <source>
        <dbReference type="Proteomes" id="UP000016843"/>
    </source>
</evidence>